<evidence type="ECO:0000313" key="4">
    <source>
        <dbReference type="Proteomes" id="UP000599074"/>
    </source>
</evidence>
<keyword evidence="4" id="KW-1185">Reference proteome</keyword>
<keyword evidence="2" id="KW-0472">Membrane</keyword>
<evidence type="ECO:0000256" key="1">
    <source>
        <dbReference type="SAM" id="MobiDB-lite"/>
    </source>
</evidence>
<comment type="caution">
    <text evidence="3">The sequence shown here is derived from an EMBL/GenBank/DDBJ whole genome shotgun (WGS) entry which is preliminary data.</text>
</comment>
<dbReference type="EMBL" id="BOON01000006">
    <property type="protein sequence ID" value="GII21252.1"/>
    <property type="molecule type" value="Genomic_DNA"/>
</dbReference>
<feature type="compositionally biased region" description="Basic and acidic residues" evidence="1">
    <location>
        <begin position="160"/>
        <end position="172"/>
    </location>
</feature>
<dbReference type="AlphaFoldDB" id="A0A8J3T9S9"/>
<dbReference type="RefSeq" id="WP_168112559.1">
    <property type="nucleotide sequence ID" value="NZ_BOON01000006.1"/>
</dbReference>
<feature type="transmembrane region" description="Helical" evidence="2">
    <location>
        <begin position="342"/>
        <end position="360"/>
    </location>
</feature>
<accession>A0A8J3T9S9</accession>
<reference evidence="3" key="1">
    <citation type="submission" date="2021-01" db="EMBL/GenBank/DDBJ databases">
        <title>Whole genome shotgun sequence of Planosporangium mesophilum NBRC 109066.</title>
        <authorList>
            <person name="Komaki H."/>
            <person name="Tamura T."/>
        </authorList>
    </citation>
    <scope>NUCLEOTIDE SEQUENCE</scope>
    <source>
        <strain evidence="3">NBRC 109066</strain>
    </source>
</reference>
<name>A0A8J3T9S9_9ACTN</name>
<gene>
    <name evidence="3" type="ORF">Pme01_08490</name>
</gene>
<dbReference type="Proteomes" id="UP000599074">
    <property type="component" value="Unassembled WGS sequence"/>
</dbReference>
<feature type="compositionally biased region" description="Low complexity" evidence="1">
    <location>
        <begin position="69"/>
        <end position="86"/>
    </location>
</feature>
<feature type="compositionally biased region" description="Basic and acidic residues" evidence="1">
    <location>
        <begin position="93"/>
        <end position="119"/>
    </location>
</feature>
<sequence length="394" mass="41398">MTDPAPNATPRPLSEPEPAAGPEARPESAASTGGRPWPAPSPNSEWWLGENDPDSEDRSDADEDTQPIPATAAARPGRHAAGPAQPTVTYSRPDSKAGEPLRADKEPSPTAEARARKPVAEPATRATDGPEAPEASRTTTEPATDAAEVGESGFPLWPDSEARTEPAAERPASDQTEPDQAAAGRPSPRKPRADAADTPGTEWQASQIRMMRGGRPTTVKQAIQRPPRRVTRKSRPPALGLSALLLFGLLAGFFGWVSADPFWMAVGHAQRGTATVTTCAGQGLQARCVGTFQTAGFSRERVAVSALSHDEQRPGVKVPARMVSSQGRIAYTGQPSSLHLRWILGIALVLLCGLGIAWATGAGRLETRRARLAVYSASVGGPLLLALGVVAAAW</sequence>
<feature type="transmembrane region" description="Helical" evidence="2">
    <location>
        <begin position="238"/>
        <end position="257"/>
    </location>
</feature>
<feature type="compositionally biased region" description="Low complexity" evidence="1">
    <location>
        <begin position="16"/>
        <end position="31"/>
    </location>
</feature>
<feature type="compositionally biased region" description="Acidic residues" evidence="1">
    <location>
        <begin position="51"/>
        <end position="65"/>
    </location>
</feature>
<evidence type="ECO:0000256" key="2">
    <source>
        <dbReference type="SAM" id="Phobius"/>
    </source>
</evidence>
<protein>
    <submittedName>
        <fullName evidence="3">Uncharacterized protein</fullName>
    </submittedName>
</protein>
<keyword evidence="2" id="KW-0812">Transmembrane</keyword>
<evidence type="ECO:0000313" key="3">
    <source>
        <dbReference type="EMBL" id="GII21252.1"/>
    </source>
</evidence>
<feature type="region of interest" description="Disordered" evidence="1">
    <location>
        <begin position="1"/>
        <end position="234"/>
    </location>
</feature>
<proteinExistence type="predicted"/>
<organism evidence="3 4">
    <name type="scientific">Planosporangium mesophilum</name>
    <dbReference type="NCBI Taxonomy" id="689768"/>
    <lineage>
        <taxon>Bacteria</taxon>
        <taxon>Bacillati</taxon>
        <taxon>Actinomycetota</taxon>
        <taxon>Actinomycetes</taxon>
        <taxon>Micromonosporales</taxon>
        <taxon>Micromonosporaceae</taxon>
        <taxon>Planosporangium</taxon>
    </lineage>
</organism>
<feature type="transmembrane region" description="Helical" evidence="2">
    <location>
        <begin position="372"/>
        <end position="393"/>
    </location>
</feature>
<keyword evidence="2" id="KW-1133">Transmembrane helix</keyword>